<dbReference type="Proteomes" id="UP000887580">
    <property type="component" value="Unplaced"/>
</dbReference>
<organism evidence="1 2">
    <name type="scientific">Panagrolaimus sp. PS1159</name>
    <dbReference type="NCBI Taxonomy" id="55785"/>
    <lineage>
        <taxon>Eukaryota</taxon>
        <taxon>Metazoa</taxon>
        <taxon>Ecdysozoa</taxon>
        <taxon>Nematoda</taxon>
        <taxon>Chromadorea</taxon>
        <taxon>Rhabditida</taxon>
        <taxon>Tylenchina</taxon>
        <taxon>Panagrolaimomorpha</taxon>
        <taxon>Panagrolaimoidea</taxon>
        <taxon>Panagrolaimidae</taxon>
        <taxon>Panagrolaimus</taxon>
    </lineage>
</organism>
<evidence type="ECO:0000313" key="1">
    <source>
        <dbReference type="Proteomes" id="UP000887580"/>
    </source>
</evidence>
<name>A0AC35FLJ4_9BILA</name>
<sequence>MSLLDLVKSLFGVSTNKKKADSSPKNPTVSERLTSSSNNGYVRRYESGECLTNQSNMSLINNQSATSSLKTKVIPPIKKSSISTQMVQPRMSNALNSRIPTSSVPSSSTKANNTSPTSKPFFTSYSTPFNSSQTENESKSPIPKLKTKFSAPNVTSSRPSSSKPVQSLASKVLNNEFKIQERPKTIPSTVNNAVSNNLLKKSNVNNELKAKDSVLKASGSRQSKRQILVDTSISKTSPKAAPVLNAISKKISTNKIQPVDNVVNQIYKPLNNQSKKKFSTVSSTFTSSSSSSSELQSLASNAVVESKKKKKIATPKTSEVSKTVLNPTLKILEEKKKFIVPLNGKVEPKQEILPLSKNQKKRKAKHEKKCMKKLDQNGKTFNGKKNQLKNDNSKIGFVLPEETMSIENYYKSCNLTYKDGVYLDPNGHENEFLMGCLIFDENDEILGSDPLNSTKVLPTIYFNLLNAARANKKQLSAKLLKVPPNNVEILPKLRKKIVTVEDAGKKFEVFNYLQLIEDFLESDEPLAKCATVSVEEKSSKDFRNMINVEVRKQQKSKENVIAAVSKNIMIVTVPFEKDSYIEEKITFMSEIYLFPEFDVKNTEIFLKVKVAKILPSSNKSPTTFFTLVEERELKKLPELGDLNRKNFSIFTIPNVLAANALMQSIKAVTKCSDLSEKIFPPYKFKANEVQHFQEQMHSGLDSLFYNSTKSFNQKQKEAIYAMTRPVNTTFLLFGPPGTGKTYTLVETISQLLKPESGKTKSDRRILICTPSNMAADAIAEGIVDRKFVHPDEIFRIVSASCDTFQRNVKLDCITKRKNITDPNHKTICTVYDLPNYDMIKEYKIIICTLGSLPRLSNCGVEPGHFSHIFVDEAAQAPEMDVWLAVGLLATKETRLIIAGDPKQLGPLTNNHRSHEGIVKISSELFYENSLVATKPAGHDSLCCLPFLPKLYFPILFHSVTSGKEETSVETRSKRNLAEVAIIVEYVEKCLKHVKSKDIGVVSPYKYQAESIRQRLNNKEITVETVEKYQGSERRVIIISTVRTSGKLGFMADNLRFNTAITRAKHLLIVVGNVNSLSTQKSWKRFIDYCGENGSMVKGFRDNHESIQQRLANLRI</sequence>
<evidence type="ECO:0000313" key="2">
    <source>
        <dbReference type="WBParaSite" id="PS1159_v2.g18716.t1"/>
    </source>
</evidence>
<reference evidence="2" key="1">
    <citation type="submission" date="2022-11" db="UniProtKB">
        <authorList>
            <consortium name="WormBaseParasite"/>
        </authorList>
    </citation>
    <scope>IDENTIFICATION</scope>
</reference>
<dbReference type="WBParaSite" id="PS1159_v2.g18716.t1">
    <property type="protein sequence ID" value="PS1159_v2.g18716.t1"/>
    <property type="gene ID" value="PS1159_v2.g18716"/>
</dbReference>
<proteinExistence type="predicted"/>
<protein>
    <submittedName>
        <fullName evidence="2">Helicase ATP-binding domain-containing protein</fullName>
    </submittedName>
</protein>
<accession>A0AC35FLJ4</accession>